<feature type="region of interest" description="Disordered" evidence="7">
    <location>
        <begin position="25"/>
        <end position="54"/>
    </location>
</feature>
<evidence type="ECO:0000256" key="4">
    <source>
        <dbReference type="ARBA" id="ARBA00022960"/>
    </source>
</evidence>
<dbReference type="InParanoid" id="A0CT71"/>
<dbReference type="GO" id="GO:0006508">
    <property type="term" value="P:proteolysis"/>
    <property type="evidence" value="ECO:0007669"/>
    <property type="project" value="InterPro"/>
</dbReference>
<dbReference type="InterPro" id="IPR018044">
    <property type="entry name" value="Peptidase_S11"/>
</dbReference>
<dbReference type="GeneID" id="5027170"/>
<keyword evidence="6" id="KW-0961">Cell wall biogenesis/degradation</keyword>
<evidence type="ECO:0000256" key="7">
    <source>
        <dbReference type="SAM" id="MobiDB-lite"/>
    </source>
</evidence>
<dbReference type="EMBL" id="CT868174">
    <property type="protein sequence ID" value="CAK73988.1"/>
    <property type="molecule type" value="Genomic_DNA"/>
</dbReference>
<dbReference type="OMA" id="LEMNDTQ"/>
<keyword evidence="3" id="KW-0378">Hydrolase</keyword>
<dbReference type="KEGG" id="ptm:GSPATT00010222001"/>
<dbReference type="STRING" id="5888.A0CT71"/>
<comment type="similarity">
    <text evidence="1">Belongs to the peptidase S11 family.</text>
</comment>
<evidence type="ECO:0000256" key="1">
    <source>
        <dbReference type="ARBA" id="ARBA00007164"/>
    </source>
</evidence>
<sequence>MFKPPLPNQRMSSKALEQPLIQIRSIGSSQGNRPNRTSSGSNYRPGSSSRSQSCSKIDLHSKYGVPLVTAQNFIVMNGIDGQHLTNFNSKKRVQVASLTKLMTCYVAIQLIRDLKLNLYQIVYVSYDVYILTFKAVQISGTSAFLHPYDRITLYDLLHGLMLPSGNDAANVIAENLSQCVKDPVSNIALHYRIQPFISLMNQYALQLEMNDTQFYNPHGLSNDQSYSCAEDLAILCKQIINDPMLMEIVNKKEHQATNKLINLTWKNTNRMLEYEGYCGFKTGFTNKAGPCLATLFKNDQICLIIIILNCLSKEVRWDDTIKLSNWAQRKLDVD</sequence>
<evidence type="ECO:0000259" key="8">
    <source>
        <dbReference type="Pfam" id="PF00768"/>
    </source>
</evidence>
<proteinExistence type="inferred from homology"/>
<keyword evidence="2" id="KW-0732">Signal</keyword>
<gene>
    <name evidence="9" type="ORF">GSPATT00010222001</name>
</gene>
<reference evidence="9 10" key="1">
    <citation type="journal article" date="2006" name="Nature">
        <title>Global trends of whole-genome duplications revealed by the ciliate Paramecium tetraurelia.</title>
        <authorList>
            <consortium name="Genoscope"/>
            <person name="Aury J.-M."/>
            <person name="Jaillon O."/>
            <person name="Duret L."/>
            <person name="Noel B."/>
            <person name="Jubin C."/>
            <person name="Porcel B.M."/>
            <person name="Segurens B."/>
            <person name="Daubin V."/>
            <person name="Anthouard V."/>
            <person name="Aiach N."/>
            <person name="Arnaiz O."/>
            <person name="Billaut A."/>
            <person name="Beisson J."/>
            <person name="Blanc I."/>
            <person name="Bouhouche K."/>
            <person name="Camara F."/>
            <person name="Duharcourt S."/>
            <person name="Guigo R."/>
            <person name="Gogendeau D."/>
            <person name="Katinka M."/>
            <person name="Keller A.-M."/>
            <person name="Kissmehl R."/>
            <person name="Klotz C."/>
            <person name="Koll F."/>
            <person name="Le Moue A."/>
            <person name="Lepere C."/>
            <person name="Malinsky S."/>
            <person name="Nowacki M."/>
            <person name="Nowak J.K."/>
            <person name="Plattner H."/>
            <person name="Poulain J."/>
            <person name="Ruiz F."/>
            <person name="Serrano V."/>
            <person name="Zagulski M."/>
            <person name="Dessen P."/>
            <person name="Betermier M."/>
            <person name="Weissenbach J."/>
            <person name="Scarpelli C."/>
            <person name="Schachter V."/>
            <person name="Sperling L."/>
            <person name="Meyer E."/>
            <person name="Cohen J."/>
            <person name="Wincker P."/>
        </authorList>
    </citation>
    <scope>NUCLEOTIDE SEQUENCE [LARGE SCALE GENOMIC DNA]</scope>
    <source>
        <strain evidence="9 10">Stock d4-2</strain>
    </source>
</reference>
<evidence type="ECO:0000256" key="5">
    <source>
        <dbReference type="ARBA" id="ARBA00022984"/>
    </source>
</evidence>
<keyword evidence="4" id="KW-0133">Cell shape</keyword>
<evidence type="ECO:0000256" key="3">
    <source>
        <dbReference type="ARBA" id="ARBA00022801"/>
    </source>
</evidence>
<evidence type="ECO:0000313" key="10">
    <source>
        <dbReference type="Proteomes" id="UP000000600"/>
    </source>
</evidence>
<organism evidence="9 10">
    <name type="scientific">Paramecium tetraurelia</name>
    <dbReference type="NCBI Taxonomy" id="5888"/>
    <lineage>
        <taxon>Eukaryota</taxon>
        <taxon>Sar</taxon>
        <taxon>Alveolata</taxon>
        <taxon>Ciliophora</taxon>
        <taxon>Intramacronucleata</taxon>
        <taxon>Oligohymenophorea</taxon>
        <taxon>Peniculida</taxon>
        <taxon>Parameciidae</taxon>
        <taxon>Paramecium</taxon>
    </lineage>
</organism>
<dbReference type="HOGENOM" id="CLU_027070_7_0_1"/>
<dbReference type="PANTHER" id="PTHR21581">
    <property type="entry name" value="D-ALANYL-D-ALANINE CARBOXYPEPTIDASE"/>
    <property type="match status" value="1"/>
</dbReference>
<accession>A0CT71</accession>
<evidence type="ECO:0000256" key="6">
    <source>
        <dbReference type="ARBA" id="ARBA00023316"/>
    </source>
</evidence>
<dbReference type="eggNOG" id="ENOG502S4VA">
    <property type="taxonomic scope" value="Eukaryota"/>
</dbReference>
<dbReference type="InterPro" id="IPR012338">
    <property type="entry name" value="Beta-lactam/transpept-like"/>
</dbReference>
<dbReference type="GO" id="GO:0008360">
    <property type="term" value="P:regulation of cell shape"/>
    <property type="evidence" value="ECO:0007669"/>
    <property type="project" value="UniProtKB-KW"/>
</dbReference>
<dbReference type="MEROPS" id="S11.004"/>
<protein>
    <recommendedName>
        <fullName evidence="8">Peptidase S11 D-alanyl-D-alanine carboxypeptidase A N-terminal domain-containing protein</fullName>
    </recommendedName>
</protein>
<dbReference type="PRINTS" id="PR00725">
    <property type="entry name" value="DADACBPTASE1"/>
</dbReference>
<evidence type="ECO:0000313" key="9">
    <source>
        <dbReference type="EMBL" id="CAK73988.1"/>
    </source>
</evidence>
<dbReference type="Proteomes" id="UP000000600">
    <property type="component" value="Unassembled WGS sequence"/>
</dbReference>
<feature type="domain" description="Peptidase S11 D-alanyl-D-alanine carboxypeptidase A N-terminal" evidence="8">
    <location>
        <begin position="66"/>
        <end position="309"/>
    </location>
</feature>
<dbReference type="AlphaFoldDB" id="A0CT71"/>
<keyword evidence="5" id="KW-0573">Peptidoglycan synthesis</keyword>
<evidence type="ECO:0000256" key="2">
    <source>
        <dbReference type="ARBA" id="ARBA00022729"/>
    </source>
</evidence>
<keyword evidence="10" id="KW-1185">Reference proteome</keyword>
<dbReference type="Pfam" id="PF00768">
    <property type="entry name" value="Peptidase_S11"/>
    <property type="match status" value="1"/>
</dbReference>
<dbReference type="OrthoDB" id="10254188at2759"/>
<dbReference type="FunFam" id="3.40.710.10:FF:000096">
    <property type="entry name" value="Uncharacterized protein"/>
    <property type="match status" value="1"/>
</dbReference>
<name>A0CT71_PARTE</name>
<dbReference type="InterPro" id="IPR001967">
    <property type="entry name" value="Peptidase_S11_N"/>
</dbReference>
<dbReference type="RefSeq" id="XP_001441385.1">
    <property type="nucleotide sequence ID" value="XM_001441348.2"/>
</dbReference>
<dbReference type="GO" id="GO:0009002">
    <property type="term" value="F:serine-type D-Ala-D-Ala carboxypeptidase activity"/>
    <property type="evidence" value="ECO:0007669"/>
    <property type="project" value="InterPro"/>
</dbReference>
<dbReference type="SUPFAM" id="SSF56601">
    <property type="entry name" value="beta-lactamase/transpeptidase-like"/>
    <property type="match status" value="1"/>
</dbReference>
<dbReference type="Gene3D" id="3.40.710.10">
    <property type="entry name" value="DD-peptidase/beta-lactamase superfamily"/>
    <property type="match status" value="1"/>
</dbReference>
<dbReference type="GO" id="GO:0071555">
    <property type="term" value="P:cell wall organization"/>
    <property type="evidence" value="ECO:0007669"/>
    <property type="project" value="UniProtKB-KW"/>
</dbReference>
<dbReference type="PANTHER" id="PTHR21581:SF6">
    <property type="entry name" value="TRAFFICKING PROTEIN PARTICLE COMPLEX SUBUNIT 12"/>
    <property type="match status" value="1"/>
</dbReference>
<feature type="compositionally biased region" description="Polar residues" evidence="7">
    <location>
        <begin position="25"/>
        <end position="37"/>
    </location>
</feature>
<feature type="compositionally biased region" description="Low complexity" evidence="7">
    <location>
        <begin position="38"/>
        <end position="54"/>
    </location>
</feature>